<reference evidence="2 3" key="1">
    <citation type="submission" date="2023-07" db="EMBL/GenBank/DDBJ databases">
        <title>Sorghum-associated microbial communities from plants grown in Nebraska, USA.</title>
        <authorList>
            <person name="Schachtman D."/>
        </authorList>
    </citation>
    <scope>NUCLEOTIDE SEQUENCE [LARGE SCALE GENOMIC DNA]</scope>
    <source>
        <strain evidence="2 3">DS1730</strain>
    </source>
</reference>
<dbReference type="Pfam" id="PF05443">
    <property type="entry name" value="ROS_MUCR"/>
    <property type="match status" value="1"/>
</dbReference>
<protein>
    <submittedName>
        <fullName evidence="2">Transcriptional regulator</fullName>
    </submittedName>
</protein>
<proteinExistence type="inferred from homology"/>
<dbReference type="InterPro" id="IPR041920">
    <property type="entry name" value="ROS/MUCR_sf"/>
</dbReference>
<organism evidence="2 3">
    <name type="scientific">Brucella pseudogrignonensis</name>
    <dbReference type="NCBI Taxonomy" id="419475"/>
    <lineage>
        <taxon>Bacteria</taxon>
        <taxon>Pseudomonadati</taxon>
        <taxon>Pseudomonadota</taxon>
        <taxon>Alphaproteobacteria</taxon>
        <taxon>Hyphomicrobiales</taxon>
        <taxon>Brucellaceae</taxon>
        <taxon>Brucella/Ochrobactrum group</taxon>
        <taxon>Brucella</taxon>
    </lineage>
</organism>
<comment type="caution">
    <text evidence="2">The sequence shown here is derived from an EMBL/GenBank/DDBJ whole genome shotgun (WGS) entry which is preliminary data.</text>
</comment>
<name>A0ABU1MD07_9HYPH</name>
<evidence type="ECO:0000256" key="1">
    <source>
        <dbReference type="ARBA" id="ARBA00007031"/>
    </source>
</evidence>
<comment type="similarity">
    <text evidence="1">Belongs to the ros/MucR family.</text>
</comment>
<dbReference type="Gene3D" id="1.10.10.1550">
    <property type="entry name" value="ROS/MUCR transcriptional regulator protein"/>
    <property type="match status" value="1"/>
</dbReference>
<keyword evidence="3" id="KW-1185">Reference proteome</keyword>
<evidence type="ECO:0000313" key="3">
    <source>
        <dbReference type="Proteomes" id="UP001184614"/>
    </source>
</evidence>
<evidence type="ECO:0000313" key="2">
    <source>
        <dbReference type="EMBL" id="MDR6433536.1"/>
    </source>
</evidence>
<dbReference type="InterPro" id="IPR008807">
    <property type="entry name" value="ROS_MUCR"/>
</dbReference>
<dbReference type="RefSeq" id="WP_310014456.1">
    <property type="nucleotide sequence ID" value="NZ_JAVDQT010000006.1"/>
</dbReference>
<sequence length="146" mass="15884">MSDSISIENSDFNTAELTAKIVSAWVSNNAVRPDDLIETIKSVHTAIASLQNSTLNIKAEEVPAVEAPKPFVSVKKSVSDKQITCLCCGKSFKSIKRHIGTSHGFTPDEYRAHFSLPHDYPMVAPGYSKERSKIALKLGLGRKPAA</sequence>
<accession>A0ABU1MD07</accession>
<dbReference type="EMBL" id="JAVDQT010000006">
    <property type="protein sequence ID" value="MDR6433536.1"/>
    <property type="molecule type" value="Genomic_DNA"/>
</dbReference>
<dbReference type="Proteomes" id="UP001184614">
    <property type="component" value="Unassembled WGS sequence"/>
</dbReference>
<gene>
    <name evidence="2" type="ORF">J2782_003282</name>
</gene>